<organism evidence="2 3">
    <name type="scientific">Corchorus olitorius</name>
    <dbReference type="NCBI Taxonomy" id="93759"/>
    <lineage>
        <taxon>Eukaryota</taxon>
        <taxon>Viridiplantae</taxon>
        <taxon>Streptophyta</taxon>
        <taxon>Embryophyta</taxon>
        <taxon>Tracheophyta</taxon>
        <taxon>Spermatophyta</taxon>
        <taxon>Magnoliopsida</taxon>
        <taxon>eudicotyledons</taxon>
        <taxon>Gunneridae</taxon>
        <taxon>Pentapetalae</taxon>
        <taxon>rosids</taxon>
        <taxon>malvids</taxon>
        <taxon>Malvales</taxon>
        <taxon>Malvaceae</taxon>
        <taxon>Grewioideae</taxon>
        <taxon>Apeibeae</taxon>
        <taxon>Corchorus</taxon>
    </lineage>
</organism>
<sequence>MPRSRMTPRSTRSGGRRSPSSSSTENSTRTGASRPTDCAPPCWLPTPKEPPREHPTHRPLEAGGRRRRHSCAARRADRRTSARAARRHRRDRAPRDRAQRRLPADQLGCRARQPVRGCRRPRALSGAPRAPRGGRLRAVGGRRARLRRLPRLSSTAWSAADRRERAVSRSVGSSRAPARERRGCDLPGPSGARTGARRRPERRR</sequence>
<feature type="compositionally biased region" description="Basic residues" evidence="1">
    <location>
        <begin position="195"/>
        <end position="204"/>
    </location>
</feature>
<feature type="non-terminal residue" evidence="2">
    <location>
        <position position="204"/>
    </location>
</feature>
<feature type="compositionally biased region" description="Basic and acidic residues" evidence="1">
    <location>
        <begin position="49"/>
        <end position="64"/>
    </location>
</feature>
<name>A0A1R3L2Y3_9ROSI</name>
<dbReference type="Proteomes" id="UP000187203">
    <property type="component" value="Unassembled WGS sequence"/>
</dbReference>
<feature type="region of interest" description="Disordered" evidence="1">
    <location>
        <begin position="155"/>
        <end position="204"/>
    </location>
</feature>
<accession>A0A1R3L2Y3</accession>
<keyword evidence="3" id="KW-1185">Reference proteome</keyword>
<evidence type="ECO:0000256" key="1">
    <source>
        <dbReference type="SAM" id="MobiDB-lite"/>
    </source>
</evidence>
<feature type="compositionally biased region" description="Basic and acidic residues" evidence="1">
    <location>
        <begin position="93"/>
        <end position="103"/>
    </location>
</feature>
<feature type="compositionally biased region" description="Basic residues" evidence="1">
    <location>
        <begin position="132"/>
        <end position="142"/>
    </location>
</feature>
<protein>
    <submittedName>
        <fullName evidence="2">Uncharacterized protein</fullName>
    </submittedName>
</protein>
<proteinExistence type="predicted"/>
<reference evidence="3" key="1">
    <citation type="submission" date="2013-09" db="EMBL/GenBank/DDBJ databases">
        <title>Corchorus olitorius genome sequencing.</title>
        <authorList>
            <person name="Alam M."/>
            <person name="Haque M.S."/>
            <person name="Islam M.S."/>
            <person name="Emdad E.M."/>
            <person name="Islam M.M."/>
            <person name="Ahmed B."/>
            <person name="Halim A."/>
            <person name="Hossen Q.M.M."/>
            <person name="Hossain M.Z."/>
            <person name="Ahmed R."/>
            <person name="Khan M.M."/>
            <person name="Islam R."/>
            <person name="Rashid M.M."/>
            <person name="Khan S.A."/>
            <person name="Rahman M.S."/>
            <person name="Alam M."/>
            <person name="Yahiya A.S."/>
            <person name="Khan M.S."/>
            <person name="Azam M.S."/>
            <person name="Haque T."/>
            <person name="Lashkar M.Z.H."/>
            <person name="Akhand A.I."/>
            <person name="Morshed G."/>
            <person name="Roy S."/>
            <person name="Uddin K.S."/>
            <person name="Rabeya T."/>
            <person name="Hossain A.S."/>
            <person name="Chowdhury A."/>
            <person name="Snigdha A.R."/>
            <person name="Mortoza M.S."/>
            <person name="Matin S.A."/>
            <person name="Hoque S.M.E."/>
            <person name="Islam M.K."/>
            <person name="Roy D.K."/>
            <person name="Haider R."/>
            <person name="Moosa M.M."/>
            <person name="Elias S.M."/>
            <person name="Hasan A.M."/>
            <person name="Jahan S."/>
            <person name="Shafiuddin M."/>
            <person name="Mahmood N."/>
            <person name="Shommy N.S."/>
        </authorList>
    </citation>
    <scope>NUCLEOTIDE SEQUENCE [LARGE SCALE GENOMIC DNA]</scope>
    <source>
        <strain evidence="3">cv. O-4</strain>
    </source>
</reference>
<feature type="compositionally biased region" description="Low complexity" evidence="1">
    <location>
        <begin position="1"/>
        <end position="31"/>
    </location>
</feature>
<gene>
    <name evidence="2" type="ORF">COLO4_01247</name>
</gene>
<dbReference type="AlphaFoldDB" id="A0A1R3L2Y3"/>
<evidence type="ECO:0000313" key="3">
    <source>
        <dbReference type="Proteomes" id="UP000187203"/>
    </source>
</evidence>
<feature type="region of interest" description="Disordered" evidence="1">
    <location>
        <begin position="1"/>
        <end position="142"/>
    </location>
</feature>
<evidence type="ECO:0000313" key="2">
    <source>
        <dbReference type="EMBL" id="OMP13640.1"/>
    </source>
</evidence>
<comment type="caution">
    <text evidence="2">The sequence shown here is derived from an EMBL/GenBank/DDBJ whole genome shotgun (WGS) entry which is preliminary data.</text>
</comment>
<dbReference type="EMBL" id="AWUE01003675">
    <property type="protein sequence ID" value="OMP13640.1"/>
    <property type="molecule type" value="Genomic_DNA"/>
</dbReference>